<proteinExistence type="predicted"/>
<dbReference type="AlphaFoldDB" id="A0A392TQU7"/>
<evidence type="ECO:0000313" key="3">
    <source>
        <dbReference type="Proteomes" id="UP000265520"/>
    </source>
</evidence>
<feature type="region of interest" description="Disordered" evidence="1">
    <location>
        <begin position="1"/>
        <end position="56"/>
    </location>
</feature>
<evidence type="ECO:0000256" key="1">
    <source>
        <dbReference type="SAM" id="MobiDB-lite"/>
    </source>
</evidence>
<comment type="caution">
    <text evidence="2">The sequence shown here is derived from an EMBL/GenBank/DDBJ whole genome shotgun (WGS) entry which is preliminary data.</text>
</comment>
<feature type="compositionally biased region" description="Basic and acidic residues" evidence="1">
    <location>
        <begin position="26"/>
        <end position="44"/>
    </location>
</feature>
<accession>A0A392TQU7</accession>
<name>A0A392TQU7_9FABA</name>
<feature type="compositionally biased region" description="Low complexity" evidence="1">
    <location>
        <begin position="12"/>
        <end position="22"/>
    </location>
</feature>
<reference evidence="2 3" key="1">
    <citation type="journal article" date="2018" name="Front. Plant Sci.">
        <title>Red Clover (Trifolium pratense) and Zigzag Clover (T. medium) - A Picture of Genomic Similarities and Differences.</title>
        <authorList>
            <person name="Dluhosova J."/>
            <person name="Istvanek J."/>
            <person name="Nedelnik J."/>
            <person name="Repkova J."/>
        </authorList>
    </citation>
    <scope>NUCLEOTIDE SEQUENCE [LARGE SCALE GENOMIC DNA]</scope>
    <source>
        <strain evidence="3">cv. 10/8</strain>
        <tissue evidence="2">Leaf</tissue>
    </source>
</reference>
<protein>
    <submittedName>
        <fullName evidence="2">Dentin sialophosphoprotein-like</fullName>
    </submittedName>
</protein>
<dbReference type="Proteomes" id="UP000265520">
    <property type="component" value="Unassembled WGS sequence"/>
</dbReference>
<sequence>MHINSSGHAHNPENPETLNTTEVEVENYKCHSDLPDDEHSRELNEQPVIQKMTSDD</sequence>
<evidence type="ECO:0000313" key="2">
    <source>
        <dbReference type="EMBL" id="MCI63288.1"/>
    </source>
</evidence>
<feature type="non-terminal residue" evidence="2">
    <location>
        <position position="56"/>
    </location>
</feature>
<keyword evidence="3" id="KW-1185">Reference proteome</keyword>
<organism evidence="2 3">
    <name type="scientific">Trifolium medium</name>
    <dbReference type="NCBI Taxonomy" id="97028"/>
    <lineage>
        <taxon>Eukaryota</taxon>
        <taxon>Viridiplantae</taxon>
        <taxon>Streptophyta</taxon>
        <taxon>Embryophyta</taxon>
        <taxon>Tracheophyta</taxon>
        <taxon>Spermatophyta</taxon>
        <taxon>Magnoliopsida</taxon>
        <taxon>eudicotyledons</taxon>
        <taxon>Gunneridae</taxon>
        <taxon>Pentapetalae</taxon>
        <taxon>rosids</taxon>
        <taxon>fabids</taxon>
        <taxon>Fabales</taxon>
        <taxon>Fabaceae</taxon>
        <taxon>Papilionoideae</taxon>
        <taxon>50 kb inversion clade</taxon>
        <taxon>NPAAA clade</taxon>
        <taxon>Hologalegina</taxon>
        <taxon>IRL clade</taxon>
        <taxon>Trifolieae</taxon>
        <taxon>Trifolium</taxon>
    </lineage>
</organism>
<dbReference type="EMBL" id="LXQA010634335">
    <property type="protein sequence ID" value="MCI63288.1"/>
    <property type="molecule type" value="Genomic_DNA"/>
</dbReference>